<reference evidence="2" key="1">
    <citation type="submission" date="2014-01" db="EMBL/GenBank/DDBJ databases">
        <title>Genomic and Proteomic Analysis of Broad Host Range Virulent Bacillus Group Phage BCP8-2 Leading To the Creation of New Genus within Myoviruses.</title>
        <authorList>
            <person name="Bandara N."/>
            <person name="Asare P.T."/>
            <person name="Kim K.P."/>
        </authorList>
    </citation>
    <scope>NUCLEOTIDE SEQUENCE [LARGE SCALE GENOMIC DNA]</scope>
</reference>
<dbReference type="PANTHER" id="PTHR34817">
    <property type="entry name" value="NUCLEOTIDYLTRANSFERASE"/>
    <property type="match status" value="1"/>
</dbReference>
<dbReference type="OrthoDB" id="5415at10239"/>
<reference evidence="1 2" key="2">
    <citation type="journal article" date="2015" name="Arch. Virol.">
        <title>Complete genome sequence analysis and identification of putative metallo-beta-lactamase and SpoIIIE homologs in Bacillus cereus group phage BCP8-2, a new member of the proposed Bastille-like group.</title>
        <authorList>
            <person name="Asare P.T."/>
            <person name="Bandara N."/>
            <person name="Jeong T.Y."/>
            <person name="Ryu S."/>
            <person name="Klumpp J."/>
            <person name="Kim K.P."/>
        </authorList>
    </citation>
    <scope>NUCLEOTIDE SEQUENCE [LARGE SCALE GENOMIC DNA]</scope>
    <source>
        <strain evidence="1">BCP8-2</strain>
    </source>
</reference>
<keyword evidence="2" id="KW-1185">Reference proteome</keyword>
<protein>
    <recommendedName>
        <fullName evidence="3">Nucleotidyltransferase</fullName>
    </recommendedName>
</protein>
<dbReference type="Proteomes" id="UP000033014">
    <property type="component" value="Segment"/>
</dbReference>
<dbReference type="InterPro" id="IPR018775">
    <property type="entry name" value="RlaP"/>
</dbReference>
<dbReference type="Pfam" id="PF10127">
    <property type="entry name" value="RlaP"/>
    <property type="match status" value="1"/>
</dbReference>
<proteinExistence type="predicted"/>
<gene>
    <name evidence="1" type="ORF">BCP8-2_185</name>
</gene>
<dbReference type="GeneID" id="24723449"/>
<sequence length="253" mass="28965">MKTVDLSVTGMSWMEERTIILVPYGSRLYGTDTENSDWDFKGVCIPPKEYFYGLETFNEYNNTGGKTFKNTKDDVDINILHISKFVKDAMLGVPNNIEVLFARKEDFIILTELGQVLVDNRHLFLSKQIITKFGGYTRSLTNKIKNGAGRQELVEKFGYDTKNFMQGARLLISAIEILDTSDYSTYRPERETLLGFRNGEYTKEQALDIIAYYEGKLEVAHANSKLPEKPDYNKINEMLMGINEDAMKFGIHS</sequence>
<evidence type="ECO:0000313" key="2">
    <source>
        <dbReference type="Proteomes" id="UP000033014"/>
    </source>
</evidence>
<evidence type="ECO:0000313" key="1">
    <source>
        <dbReference type="EMBL" id="AHJ87223.1"/>
    </source>
</evidence>
<dbReference type="RefSeq" id="YP_009149746.1">
    <property type="nucleotide sequence ID" value="NC_027355.1"/>
</dbReference>
<dbReference type="PANTHER" id="PTHR34817:SF1">
    <property type="entry name" value="NUCLEOTIDYLTRANSFERASE"/>
    <property type="match status" value="1"/>
</dbReference>
<dbReference type="KEGG" id="vg:24723449"/>
<evidence type="ECO:0008006" key="3">
    <source>
        <dbReference type="Google" id="ProtNLM"/>
    </source>
</evidence>
<dbReference type="EMBL" id="KJ081346">
    <property type="protein sequence ID" value="AHJ87223.1"/>
    <property type="molecule type" value="Genomic_DNA"/>
</dbReference>
<accession>A0A0E3D9U3</accession>
<name>A0A0E3D9U3_9CAUD</name>
<organism evidence="1 2">
    <name type="scientific">Bacillus phage BCP8-2</name>
    <dbReference type="NCBI Taxonomy" id="1129192"/>
    <lineage>
        <taxon>Viruses</taxon>
        <taxon>Duplodnaviria</taxon>
        <taxon>Heunggongvirae</taxon>
        <taxon>Uroviricota</taxon>
        <taxon>Caudoviricetes</taxon>
        <taxon>Herelleviridae</taxon>
        <taxon>Bastillevirinae</taxon>
        <taxon>Caeruleovirus</taxon>
        <taxon>Caeruleovirus BCP82</taxon>
    </lineage>
</organism>